<dbReference type="OrthoDB" id="1707128at2"/>
<proteinExistence type="predicted"/>
<dbReference type="Proteomes" id="UP000054874">
    <property type="component" value="Unassembled WGS sequence"/>
</dbReference>
<accession>A0A0V8QHU7</accession>
<sequence>MNNCEKLLDIANNDGIVVTEKFDFSQTRFKVLYCNGVIAINSNIQTNSEKSGILAEELGHHYTTFGNITDLESTENQNKANCLTLNEMAEHLEVSEEFLSEALEYYRKKYGVCTEIDNYLIYFEPSLGVMELI</sequence>
<comment type="caution">
    <text evidence="1">The sequence shown here is derived from an EMBL/GenBank/DDBJ whole genome shotgun (WGS) entry which is preliminary data.</text>
</comment>
<protein>
    <recommendedName>
        <fullName evidence="3">IrrE N-terminal-like domain-containing protein</fullName>
    </recommendedName>
</protein>
<dbReference type="RefSeq" id="WP_058352002.1">
    <property type="nucleotide sequence ID" value="NZ_CABMMD010000090.1"/>
</dbReference>
<organism evidence="1 2">
    <name type="scientific">Acetivibrio ethanolgignens</name>
    <dbReference type="NCBI Taxonomy" id="290052"/>
    <lineage>
        <taxon>Bacteria</taxon>
        <taxon>Bacillati</taxon>
        <taxon>Bacillota</taxon>
        <taxon>Clostridia</taxon>
        <taxon>Eubacteriales</taxon>
        <taxon>Oscillospiraceae</taxon>
        <taxon>Acetivibrio</taxon>
    </lineage>
</organism>
<gene>
    <name evidence="1" type="ORF">ASU35_08030</name>
</gene>
<dbReference type="STRING" id="290052.ASU35_08030"/>
<dbReference type="EMBL" id="LNAM01000090">
    <property type="protein sequence ID" value="KSV59814.1"/>
    <property type="molecule type" value="Genomic_DNA"/>
</dbReference>
<keyword evidence="2" id="KW-1185">Reference proteome</keyword>
<evidence type="ECO:0000313" key="1">
    <source>
        <dbReference type="EMBL" id="KSV59814.1"/>
    </source>
</evidence>
<evidence type="ECO:0000313" key="2">
    <source>
        <dbReference type="Proteomes" id="UP000054874"/>
    </source>
</evidence>
<dbReference type="AlphaFoldDB" id="A0A0V8QHU7"/>
<name>A0A0V8QHU7_9FIRM</name>
<reference evidence="1 2" key="1">
    <citation type="submission" date="2015-11" db="EMBL/GenBank/DDBJ databases">
        <title>Butyribacter intestini gen. nov., sp. nov., a butyric acid-producing bacterium of the family Lachnospiraceae isolated from the human faeces.</title>
        <authorList>
            <person name="Zou Y."/>
            <person name="Xue W."/>
            <person name="Luo G."/>
            <person name="Lv M."/>
        </authorList>
    </citation>
    <scope>NUCLEOTIDE SEQUENCE [LARGE SCALE GENOMIC DNA]</scope>
    <source>
        <strain evidence="1 2">ACET-33324</strain>
    </source>
</reference>
<evidence type="ECO:0008006" key="3">
    <source>
        <dbReference type="Google" id="ProtNLM"/>
    </source>
</evidence>